<proteinExistence type="inferred from homology"/>
<dbReference type="PANTHER" id="PTHR32370">
    <property type="entry name" value="OS12G0117600 PROTEIN"/>
    <property type="match status" value="1"/>
</dbReference>
<dbReference type="AlphaFoldDB" id="A0A8X8ZX56"/>
<dbReference type="PROSITE" id="PS51649">
    <property type="entry name" value="NPH3"/>
    <property type="match status" value="1"/>
</dbReference>
<accession>A0A8X8ZX56</accession>
<evidence type="ECO:0000259" key="5">
    <source>
        <dbReference type="PROSITE" id="PS51649"/>
    </source>
</evidence>
<gene>
    <name evidence="6" type="ORF">SASPL_116775</name>
</gene>
<dbReference type="SUPFAM" id="SSF54695">
    <property type="entry name" value="POZ domain"/>
    <property type="match status" value="1"/>
</dbReference>
<name>A0A8X8ZX56_SALSN</name>
<organism evidence="6">
    <name type="scientific">Salvia splendens</name>
    <name type="common">Scarlet sage</name>
    <dbReference type="NCBI Taxonomy" id="180675"/>
    <lineage>
        <taxon>Eukaryota</taxon>
        <taxon>Viridiplantae</taxon>
        <taxon>Streptophyta</taxon>
        <taxon>Embryophyta</taxon>
        <taxon>Tracheophyta</taxon>
        <taxon>Spermatophyta</taxon>
        <taxon>Magnoliopsida</taxon>
        <taxon>eudicotyledons</taxon>
        <taxon>Gunneridae</taxon>
        <taxon>Pentapetalae</taxon>
        <taxon>asterids</taxon>
        <taxon>lamiids</taxon>
        <taxon>Lamiales</taxon>
        <taxon>Lamiaceae</taxon>
        <taxon>Nepetoideae</taxon>
        <taxon>Mentheae</taxon>
        <taxon>Salviinae</taxon>
        <taxon>Salvia</taxon>
        <taxon>Salvia subgen. Calosphace</taxon>
        <taxon>core Calosphace</taxon>
    </lineage>
</organism>
<dbReference type="EMBL" id="PNBA02000006">
    <property type="protein sequence ID" value="KAG6420253.1"/>
    <property type="molecule type" value="Genomic_DNA"/>
</dbReference>
<evidence type="ECO:0000256" key="2">
    <source>
        <dbReference type="ARBA" id="ARBA00022786"/>
    </source>
</evidence>
<dbReference type="InterPro" id="IPR011992">
    <property type="entry name" value="EF-hand-dom_pair"/>
</dbReference>
<reference evidence="6" key="1">
    <citation type="submission" date="2018-01" db="EMBL/GenBank/DDBJ databases">
        <authorList>
            <person name="Mao J.F."/>
        </authorList>
    </citation>
    <scope>NUCLEOTIDE SEQUENCE</scope>
    <source>
        <strain evidence="6">Huo1</strain>
        <tissue evidence="6">Leaf</tissue>
    </source>
</reference>
<evidence type="ECO:0000259" key="4">
    <source>
        <dbReference type="PROSITE" id="PS50222"/>
    </source>
</evidence>
<dbReference type="Pfam" id="PF03000">
    <property type="entry name" value="NPH3"/>
    <property type="match status" value="1"/>
</dbReference>
<feature type="domain" description="EF-hand" evidence="4">
    <location>
        <begin position="612"/>
        <end position="647"/>
    </location>
</feature>
<evidence type="ECO:0000256" key="3">
    <source>
        <dbReference type="PROSITE-ProRule" id="PRU00982"/>
    </source>
</evidence>
<dbReference type="InterPro" id="IPR011333">
    <property type="entry name" value="SKP1/BTB/POZ_sf"/>
</dbReference>
<comment type="pathway">
    <text evidence="1">Protein modification; protein ubiquitination.</text>
</comment>
<evidence type="ECO:0008006" key="8">
    <source>
        <dbReference type="Google" id="ProtNLM"/>
    </source>
</evidence>
<dbReference type="GO" id="GO:0005509">
    <property type="term" value="F:calcium ion binding"/>
    <property type="evidence" value="ECO:0007669"/>
    <property type="project" value="InterPro"/>
</dbReference>
<dbReference type="InterPro" id="IPR027356">
    <property type="entry name" value="NPH3_dom"/>
</dbReference>
<evidence type="ECO:0000256" key="1">
    <source>
        <dbReference type="ARBA" id="ARBA00004906"/>
    </source>
</evidence>
<dbReference type="InterPro" id="IPR002048">
    <property type="entry name" value="EF_hand_dom"/>
</dbReference>
<keyword evidence="2" id="KW-0833">Ubl conjugation pathway</keyword>
<dbReference type="Proteomes" id="UP000298416">
    <property type="component" value="Unassembled WGS sequence"/>
</dbReference>
<dbReference type="SUPFAM" id="SSF47473">
    <property type="entry name" value="EF-hand"/>
    <property type="match status" value="1"/>
</dbReference>
<dbReference type="Gene3D" id="1.10.238.10">
    <property type="entry name" value="EF-hand"/>
    <property type="match status" value="1"/>
</dbReference>
<comment type="caution">
    <text evidence="6">The sequence shown here is derived from an EMBL/GenBank/DDBJ whole genome shotgun (WGS) entry which is preliminary data.</text>
</comment>
<reference evidence="6" key="2">
    <citation type="submission" date="2020-08" db="EMBL/GenBank/DDBJ databases">
        <title>Plant Genome Project.</title>
        <authorList>
            <person name="Zhang R.-G."/>
        </authorList>
    </citation>
    <scope>NUCLEOTIDE SEQUENCE</scope>
    <source>
        <strain evidence="6">Huo1</strain>
        <tissue evidence="6">Leaf</tissue>
    </source>
</reference>
<evidence type="ECO:0000313" key="7">
    <source>
        <dbReference type="Proteomes" id="UP000298416"/>
    </source>
</evidence>
<feature type="domain" description="NPH3" evidence="5">
    <location>
        <begin position="181"/>
        <end position="442"/>
    </location>
</feature>
<evidence type="ECO:0000313" key="6">
    <source>
        <dbReference type="EMBL" id="KAG6420253.1"/>
    </source>
</evidence>
<sequence>MSHFLPVRISQERLAQKSGKVARQVKSNPHDELPRLLSDINIDQESMELLARFCHGYDISLSSENVVRVACLANFLEMTESYCPNNLLNKALWFFKENIVHSWNNSIKAIKSAESVLRQAEKLGLMECCVETIISEAVEDPRLLGEPLMTNEEDEESECENREKETLVRPSIRRKLFDMDWKKSEDLASLPLNLYAPIINRMSQRQVPPQYVAASLWQYAKNWIFSDDEVQLDKIDGQRETIEVLVRLIPNQTGLIPCASLCEMLRFAIAVEADAECRKALELWIGLQLDQAETKDLLMPCNGYTNQEKYDAECLKRILSHFYRNYNRDNIEPMRSVADLVDEFLAEIAADIDLKTATFVEIVDLWIAAAEGGNEQSHDGIYRAVDVFLEKHKHLTESEKEDLCGKVLDCSKLSGEALQHAALNRRLPLRVVVNALFASQLKLRDVIPKAVVGGEEEEEEEGEGAEVRVEMEKMGSKLGCMSMRPDSDCHVKKKKIVPPIRAAQGAEILGGEGFASTKLERQLLFTNYFEALITSLSEAFDHTSVEPMGQILEKFQAKEWKEKQIWDISNKVFDRVNNGDGSNLTFEQLYIGVLLVYNDINKRLPGPHFDPPTKDQVCKLMEECDMNLDGVLDREEFVKFISRITKDTFMTVSQGLIIALVTAPTVALLTKRSTENVPGVGKVVEKIPNSVYASLVTLVVIALQKGSAKA</sequence>
<dbReference type="PROSITE" id="PS50222">
    <property type="entry name" value="EF_HAND_2"/>
    <property type="match status" value="1"/>
</dbReference>
<comment type="similarity">
    <text evidence="3">Belongs to the NPH3 family.</text>
</comment>
<protein>
    <recommendedName>
        <fullName evidence="8">EF-hand domain-containing protein</fullName>
    </recommendedName>
</protein>
<dbReference type="InterPro" id="IPR043454">
    <property type="entry name" value="NPH3/RPT2-like"/>
</dbReference>
<keyword evidence="7" id="KW-1185">Reference proteome</keyword>